<dbReference type="SFLD" id="SFLDF00027">
    <property type="entry name" value="p-type_atpase"/>
    <property type="match status" value="1"/>
</dbReference>
<dbReference type="SFLD" id="SFLDS00003">
    <property type="entry name" value="Haloacid_Dehalogenase"/>
    <property type="match status" value="1"/>
</dbReference>
<dbReference type="SUPFAM" id="SSF81653">
    <property type="entry name" value="Calcium ATPase, transduction domain A"/>
    <property type="match status" value="1"/>
</dbReference>
<evidence type="ECO:0000256" key="9">
    <source>
        <dbReference type="SAM" id="Phobius"/>
    </source>
</evidence>
<comment type="similarity">
    <text evidence="2">Belongs to the cation transport ATPase (P-type) (TC 3.A.3) family. Type IIA subfamily.</text>
</comment>
<evidence type="ECO:0000256" key="5">
    <source>
        <dbReference type="ARBA" id="ARBA00022840"/>
    </source>
</evidence>
<feature type="transmembrane region" description="Helical" evidence="9">
    <location>
        <begin position="863"/>
        <end position="881"/>
    </location>
</feature>
<feature type="transmembrane region" description="Helical" evidence="9">
    <location>
        <begin position="243"/>
        <end position="266"/>
    </location>
</feature>
<dbReference type="InterPro" id="IPR044492">
    <property type="entry name" value="P_typ_ATPase_HD_dom"/>
</dbReference>
<dbReference type="GO" id="GO:0036376">
    <property type="term" value="P:sodium ion export across plasma membrane"/>
    <property type="evidence" value="ECO:0007669"/>
    <property type="project" value="TreeGrafter"/>
</dbReference>
<dbReference type="InterPro" id="IPR036412">
    <property type="entry name" value="HAD-like_sf"/>
</dbReference>
<evidence type="ECO:0000256" key="1">
    <source>
        <dbReference type="ARBA" id="ARBA00004141"/>
    </source>
</evidence>
<evidence type="ECO:0000256" key="6">
    <source>
        <dbReference type="ARBA" id="ARBA00022967"/>
    </source>
</evidence>
<dbReference type="Gene3D" id="3.40.50.1000">
    <property type="entry name" value="HAD superfamily/HAD-like"/>
    <property type="match status" value="1"/>
</dbReference>
<name>A0A1F6LVQ8_9BACT</name>
<dbReference type="GO" id="GO:1902600">
    <property type="term" value="P:proton transmembrane transport"/>
    <property type="evidence" value="ECO:0007669"/>
    <property type="project" value="TreeGrafter"/>
</dbReference>
<dbReference type="AlphaFoldDB" id="A0A1F6LVQ8"/>
<dbReference type="GO" id="GO:0005524">
    <property type="term" value="F:ATP binding"/>
    <property type="evidence" value="ECO:0007669"/>
    <property type="project" value="UniProtKB-KW"/>
</dbReference>
<dbReference type="InterPro" id="IPR018303">
    <property type="entry name" value="ATPase_P-typ_P_site"/>
</dbReference>
<organism evidence="11 12">
    <name type="scientific">Candidatus Magasanikbacteria bacterium RIFCSPHIGHO2_01_FULL_50_8</name>
    <dbReference type="NCBI Taxonomy" id="1798674"/>
    <lineage>
        <taxon>Bacteria</taxon>
        <taxon>Candidatus Magasanikiibacteriota</taxon>
    </lineage>
</organism>
<evidence type="ECO:0000313" key="11">
    <source>
        <dbReference type="EMBL" id="OGH63472.1"/>
    </source>
</evidence>
<feature type="transmembrane region" description="Helical" evidence="9">
    <location>
        <begin position="692"/>
        <end position="715"/>
    </location>
</feature>
<dbReference type="PRINTS" id="PR00120">
    <property type="entry name" value="HATPASE"/>
</dbReference>
<dbReference type="GO" id="GO:0005886">
    <property type="term" value="C:plasma membrane"/>
    <property type="evidence" value="ECO:0007669"/>
    <property type="project" value="TreeGrafter"/>
</dbReference>
<dbReference type="PANTHER" id="PTHR43294:SF20">
    <property type="entry name" value="P-TYPE ATPASE"/>
    <property type="match status" value="1"/>
</dbReference>
<evidence type="ECO:0000313" key="12">
    <source>
        <dbReference type="Proteomes" id="UP000176329"/>
    </source>
</evidence>
<feature type="transmembrane region" description="Helical" evidence="9">
    <location>
        <begin position="825"/>
        <end position="851"/>
    </location>
</feature>
<dbReference type="SUPFAM" id="SSF81660">
    <property type="entry name" value="Metal cation-transporting ATPase, ATP-binding domain N"/>
    <property type="match status" value="1"/>
</dbReference>
<keyword evidence="8 9" id="KW-0472">Membrane</keyword>
<dbReference type="PRINTS" id="PR00119">
    <property type="entry name" value="CATATPASE"/>
</dbReference>
<feature type="transmembrane region" description="Helical" evidence="9">
    <location>
        <begin position="272"/>
        <end position="299"/>
    </location>
</feature>
<dbReference type="InterPro" id="IPR050510">
    <property type="entry name" value="Cation_transp_ATPase_P-type"/>
</dbReference>
<gene>
    <name evidence="11" type="ORF">A2848_02915</name>
</gene>
<dbReference type="Gene3D" id="3.40.1110.10">
    <property type="entry name" value="Calcium-transporting ATPase, cytoplasmic domain N"/>
    <property type="match status" value="1"/>
</dbReference>
<dbReference type="EMBL" id="MFPV01000003">
    <property type="protein sequence ID" value="OGH63472.1"/>
    <property type="molecule type" value="Genomic_DNA"/>
</dbReference>
<comment type="subcellular location">
    <subcellularLocation>
        <location evidence="1">Membrane</location>
        <topology evidence="1">Multi-pass membrane protein</topology>
    </subcellularLocation>
</comment>
<dbReference type="InterPro" id="IPR001757">
    <property type="entry name" value="P_typ_ATPase"/>
</dbReference>
<evidence type="ECO:0000256" key="3">
    <source>
        <dbReference type="ARBA" id="ARBA00022692"/>
    </source>
</evidence>
<dbReference type="Pfam" id="PF00689">
    <property type="entry name" value="Cation_ATPase_C"/>
    <property type="match status" value="1"/>
</dbReference>
<feature type="transmembrane region" description="Helical" evidence="9">
    <location>
        <begin position="721"/>
        <end position="742"/>
    </location>
</feature>
<feature type="transmembrane region" description="Helical" evidence="9">
    <location>
        <begin position="63"/>
        <end position="81"/>
    </location>
</feature>
<dbReference type="PANTHER" id="PTHR43294">
    <property type="entry name" value="SODIUM/POTASSIUM-TRANSPORTING ATPASE SUBUNIT ALPHA"/>
    <property type="match status" value="1"/>
</dbReference>
<dbReference type="InterPro" id="IPR006068">
    <property type="entry name" value="ATPase_P-typ_cation-transptr_C"/>
</dbReference>
<dbReference type="GO" id="GO:1990573">
    <property type="term" value="P:potassium ion import across plasma membrane"/>
    <property type="evidence" value="ECO:0007669"/>
    <property type="project" value="TreeGrafter"/>
</dbReference>
<dbReference type="Gene3D" id="1.20.1110.10">
    <property type="entry name" value="Calcium-transporting ATPase, transmembrane domain"/>
    <property type="match status" value="1"/>
</dbReference>
<dbReference type="InterPro" id="IPR023214">
    <property type="entry name" value="HAD_sf"/>
</dbReference>
<feature type="transmembrane region" description="Helical" evidence="9">
    <location>
        <begin position="763"/>
        <end position="783"/>
    </location>
</feature>
<protein>
    <recommendedName>
        <fullName evidence="10">Cation-transporting P-type ATPase N-terminal domain-containing protein</fullName>
    </recommendedName>
</protein>
<keyword evidence="6" id="KW-1278">Translocase</keyword>
<evidence type="ECO:0000256" key="7">
    <source>
        <dbReference type="ARBA" id="ARBA00022989"/>
    </source>
</evidence>
<dbReference type="Proteomes" id="UP000176329">
    <property type="component" value="Unassembled WGS sequence"/>
</dbReference>
<sequence length="890" mass="96440">MPASHHAPKWRTLSIEKTVATLGVDPAIGLKSAEILTRRATFGSNTIPNPPHASIVSLWFRQFKSPLIGILLFAGATLLILEHRSDAAVIFVVLAVNSIIGTFHEYRAQKTVRALKKLTPSNATVRRNGVTVTIPANEIVRGDILILSEGDRIVADARLLETNFLRVNESLLTGESIPITKDAVAKPKQRDPLDAPMLVFAGTAITHGNGLAVVVATGSQTKLGAISANLQESRTPIPLETDIAMLSKIVLGVIAGLLIVVVILGLRTQLELSHILFVAVALAVSAIPEGLPAVLTIVLSTGMWRMAQRNVLIKKLFAVEALGQVRVLALDKTGTITFNEMMVTHLWTPTHDIKITGEGYIPRGSFFVNGNLIEPSALPDARRIASYLSVVSHAKITKAPHGDAFVSGDPTEAALVVLGEKIGIEPIAADVVRNVVPFDYTEKFSSAELAFDDANSTYIIAGAPETIVTACSAMRHGEATVQMNSTERGTLASQLETMAEQGLRVVAVATKQHAAHEPQNGHVREYTFEAFIGISDAVRPESAALVGRAKSAGLRVVMITGDLPTTARAIAHDVGIFEHGDRVLTGRELHELDEHELRALLPRVSVFARVTPEDKLHIVELFQKSGLTLAMTGDGVNDAPSLVKADLGIAMGNSGTDVARQAADIVLLNDNLESIVAAIDEGRAMYHSLRKVLVYLFATNFGEICIVATAIALQIPIPITAAQIIWLNLVTDGFLDVALALEPKNPKDSVPKLQRSHYLLQKSDFFSIALTGIIMTAGTLYLFTKHTELSLIERQTAAVIVMALFQWVHAWAIRTERRSFFQTSLWRNPYLIAATVIVIALQIAAVTAPWLQRLLQTAPVPPSIWGEALAIALSLLIVEELRKWYRRRTH</sequence>
<dbReference type="Pfam" id="PF13246">
    <property type="entry name" value="Cation_ATPase"/>
    <property type="match status" value="1"/>
</dbReference>
<dbReference type="Pfam" id="PF00122">
    <property type="entry name" value="E1-E2_ATPase"/>
    <property type="match status" value="1"/>
</dbReference>
<dbReference type="SMART" id="SM00831">
    <property type="entry name" value="Cation_ATPase_N"/>
    <property type="match status" value="1"/>
</dbReference>
<dbReference type="InterPro" id="IPR023299">
    <property type="entry name" value="ATPase_P-typ_cyto_dom_N"/>
</dbReference>
<keyword evidence="4" id="KW-0547">Nucleotide-binding</keyword>
<accession>A0A1F6LVQ8</accession>
<dbReference type="InterPro" id="IPR023298">
    <property type="entry name" value="ATPase_P-typ_TM_dom_sf"/>
</dbReference>
<dbReference type="NCBIfam" id="TIGR01494">
    <property type="entry name" value="ATPase_P-type"/>
    <property type="match status" value="2"/>
</dbReference>
<dbReference type="GO" id="GO:0030007">
    <property type="term" value="P:intracellular potassium ion homeostasis"/>
    <property type="evidence" value="ECO:0007669"/>
    <property type="project" value="TreeGrafter"/>
</dbReference>
<comment type="caution">
    <text evidence="11">The sequence shown here is derived from an EMBL/GenBank/DDBJ whole genome shotgun (WGS) entry which is preliminary data.</text>
</comment>
<feature type="domain" description="Cation-transporting P-type ATPase N-terminal" evidence="10">
    <location>
        <begin position="9"/>
        <end position="83"/>
    </location>
</feature>
<dbReference type="PROSITE" id="PS00154">
    <property type="entry name" value="ATPASE_E1_E2"/>
    <property type="match status" value="1"/>
</dbReference>
<dbReference type="Gene3D" id="2.70.150.10">
    <property type="entry name" value="Calcium-transporting ATPase, cytoplasmic transduction domain A"/>
    <property type="match status" value="1"/>
</dbReference>
<keyword evidence="5" id="KW-0067">ATP-binding</keyword>
<dbReference type="GO" id="GO:0016887">
    <property type="term" value="F:ATP hydrolysis activity"/>
    <property type="evidence" value="ECO:0007669"/>
    <property type="project" value="InterPro"/>
</dbReference>
<evidence type="ECO:0000259" key="10">
    <source>
        <dbReference type="SMART" id="SM00831"/>
    </source>
</evidence>
<proteinExistence type="inferred from homology"/>
<evidence type="ECO:0000256" key="8">
    <source>
        <dbReference type="ARBA" id="ARBA00023136"/>
    </source>
</evidence>
<reference evidence="11 12" key="1">
    <citation type="journal article" date="2016" name="Nat. Commun.">
        <title>Thousands of microbial genomes shed light on interconnected biogeochemical processes in an aquifer system.</title>
        <authorList>
            <person name="Anantharaman K."/>
            <person name="Brown C.T."/>
            <person name="Hug L.A."/>
            <person name="Sharon I."/>
            <person name="Castelle C.J."/>
            <person name="Probst A.J."/>
            <person name="Thomas B.C."/>
            <person name="Singh A."/>
            <person name="Wilkins M.J."/>
            <person name="Karaoz U."/>
            <person name="Brodie E.L."/>
            <person name="Williams K.H."/>
            <person name="Hubbard S.S."/>
            <person name="Banfield J.F."/>
        </authorList>
    </citation>
    <scope>NUCLEOTIDE SEQUENCE [LARGE SCALE GENOMIC DNA]</scope>
</reference>
<feature type="transmembrane region" description="Helical" evidence="9">
    <location>
        <begin position="87"/>
        <end position="106"/>
    </location>
</feature>
<dbReference type="InterPro" id="IPR059000">
    <property type="entry name" value="ATPase_P-type_domA"/>
</dbReference>
<dbReference type="SUPFAM" id="SSF56784">
    <property type="entry name" value="HAD-like"/>
    <property type="match status" value="1"/>
</dbReference>
<dbReference type="SFLD" id="SFLDG00002">
    <property type="entry name" value="C1.7:_P-type_atpase_like"/>
    <property type="match status" value="1"/>
</dbReference>
<feature type="transmembrane region" description="Helical" evidence="9">
    <location>
        <begin position="795"/>
        <end position="813"/>
    </location>
</feature>
<evidence type="ECO:0000256" key="4">
    <source>
        <dbReference type="ARBA" id="ARBA00022741"/>
    </source>
</evidence>
<dbReference type="InterPro" id="IPR008250">
    <property type="entry name" value="ATPase_P-typ_transduc_dom_A_sf"/>
</dbReference>
<dbReference type="GO" id="GO:0005391">
    <property type="term" value="F:P-type sodium:potassium-exchanging transporter activity"/>
    <property type="evidence" value="ECO:0007669"/>
    <property type="project" value="TreeGrafter"/>
</dbReference>
<dbReference type="SUPFAM" id="SSF81665">
    <property type="entry name" value="Calcium ATPase, transmembrane domain M"/>
    <property type="match status" value="1"/>
</dbReference>
<dbReference type="GO" id="GO:0006883">
    <property type="term" value="P:intracellular sodium ion homeostasis"/>
    <property type="evidence" value="ECO:0007669"/>
    <property type="project" value="TreeGrafter"/>
</dbReference>
<keyword evidence="3 9" id="KW-0812">Transmembrane</keyword>
<keyword evidence="7 9" id="KW-1133">Transmembrane helix</keyword>
<dbReference type="Pfam" id="PF00690">
    <property type="entry name" value="Cation_ATPase_N"/>
    <property type="match status" value="1"/>
</dbReference>
<evidence type="ECO:0000256" key="2">
    <source>
        <dbReference type="ARBA" id="ARBA00005675"/>
    </source>
</evidence>
<dbReference type="InterPro" id="IPR004014">
    <property type="entry name" value="ATPase_P-typ_cation-transptr_N"/>
</dbReference>